<accession>A0A834TF96</accession>
<evidence type="ECO:0000313" key="2">
    <source>
        <dbReference type="Proteomes" id="UP000634136"/>
    </source>
</evidence>
<protein>
    <submittedName>
        <fullName evidence="1">Uncharacterized protein</fullName>
    </submittedName>
</protein>
<evidence type="ECO:0000313" key="1">
    <source>
        <dbReference type="EMBL" id="KAF7821067.1"/>
    </source>
</evidence>
<dbReference type="Proteomes" id="UP000634136">
    <property type="component" value="Unassembled WGS sequence"/>
</dbReference>
<name>A0A834TF96_9FABA</name>
<sequence length="52" mass="6140">MGIDDARCLSINDALPPRFGNRIFAQREKWVLALVRGKVKRKGGFWRWKLIR</sequence>
<gene>
    <name evidence="1" type="ORF">G2W53_026522</name>
</gene>
<dbReference type="AlphaFoldDB" id="A0A834TF96"/>
<organism evidence="1 2">
    <name type="scientific">Senna tora</name>
    <dbReference type="NCBI Taxonomy" id="362788"/>
    <lineage>
        <taxon>Eukaryota</taxon>
        <taxon>Viridiplantae</taxon>
        <taxon>Streptophyta</taxon>
        <taxon>Embryophyta</taxon>
        <taxon>Tracheophyta</taxon>
        <taxon>Spermatophyta</taxon>
        <taxon>Magnoliopsida</taxon>
        <taxon>eudicotyledons</taxon>
        <taxon>Gunneridae</taxon>
        <taxon>Pentapetalae</taxon>
        <taxon>rosids</taxon>
        <taxon>fabids</taxon>
        <taxon>Fabales</taxon>
        <taxon>Fabaceae</taxon>
        <taxon>Caesalpinioideae</taxon>
        <taxon>Cassia clade</taxon>
        <taxon>Senna</taxon>
    </lineage>
</organism>
<keyword evidence="2" id="KW-1185">Reference proteome</keyword>
<reference evidence="1" key="1">
    <citation type="submission" date="2020-09" db="EMBL/GenBank/DDBJ databases">
        <title>Genome-Enabled Discovery of Anthraquinone Biosynthesis in Senna tora.</title>
        <authorList>
            <person name="Kang S.-H."/>
            <person name="Pandey R.P."/>
            <person name="Lee C.-M."/>
            <person name="Sim J.-S."/>
            <person name="Jeong J.-T."/>
            <person name="Choi B.-S."/>
            <person name="Jung M."/>
            <person name="Ginzburg D."/>
            <person name="Zhao K."/>
            <person name="Won S.Y."/>
            <person name="Oh T.-J."/>
            <person name="Yu Y."/>
            <person name="Kim N.-H."/>
            <person name="Lee O.R."/>
            <person name="Lee T.-H."/>
            <person name="Bashyal P."/>
            <person name="Kim T.-S."/>
            <person name="Lee W.-H."/>
            <person name="Kawkins C."/>
            <person name="Kim C.-K."/>
            <person name="Kim J.S."/>
            <person name="Ahn B.O."/>
            <person name="Rhee S.Y."/>
            <person name="Sohng J.K."/>
        </authorList>
    </citation>
    <scope>NUCLEOTIDE SEQUENCE</scope>
    <source>
        <tissue evidence="1">Leaf</tissue>
    </source>
</reference>
<comment type="caution">
    <text evidence="1">The sequence shown here is derived from an EMBL/GenBank/DDBJ whole genome shotgun (WGS) entry which is preliminary data.</text>
</comment>
<proteinExistence type="predicted"/>
<dbReference type="EMBL" id="JAAIUW010000008">
    <property type="protein sequence ID" value="KAF7821067.1"/>
    <property type="molecule type" value="Genomic_DNA"/>
</dbReference>